<feature type="binding site" evidence="9">
    <location>
        <position position="227"/>
    </location>
    <ligand>
        <name>1-deoxy-D-xylulose 5-phosphate</name>
        <dbReference type="ChEBI" id="CHEBI:57792"/>
    </ligand>
</feature>
<dbReference type="Pfam" id="PF08436">
    <property type="entry name" value="DXP_redisom_C"/>
    <property type="match status" value="1"/>
</dbReference>
<evidence type="ECO:0000256" key="8">
    <source>
        <dbReference type="ARBA" id="ARBA00048543"/>
    </source>
</evidence>
<dbReference type="Gene3D" id="1.10.1740.10">
    <property type="match status" value="1"/>
</dbReference>
<dbReference type="Pfam" id="PF13288">
    <property type="entry name" value="DXPR_C"/>
    <property type="match status" value="1"/>
</dbReference>
<gene>
    <name evidence="9" type="primary">dxr</name>
    <name evidence="13" type="ORF">CKQ54_20420</name>
</gene>
<evidence type="ECO:0000256" key="3">
    <source>
        <dbReference type="ARBA" id="ARBA00022723"/>
    </source>
</evidence>
<evidence type="ECO:0000256" key="7">
    <source>
        <dbReference type="ARBA" id="ARBA00023229"/>
    </source>
</evidence>
<keyword evidence="6 9" id="KW-0464">Manganese</keyword>
<proteinExistence type="inferred from homology"/>
<dbReference type="InterPro" id="IPR003821">
    <property type="entry name" value="DXP_reductoisomerase"/>
</dbReference>
<dbReference type="PANTHER" id="PTHR30525:SF0">
    <property type="entry name" value="1-DEOXY-D-XYLULOSE 5-PHOSPHATE REDUCTOISOMERASE, CHLOROPLASTIC"/>
    <property type="match status" value="1"/>
</dbReference>
<evidence type="ECO:0000313" key="14">
    <source>
        <dbReference type="Proteomes" id="UP000284853"/>
    </source>
</evidence>
<feature type="binding site" evidence="9">
    <location>
        <position position="151"/>
    </location>
    <ligand>
        <name>1-deoxy-D-xylulose 5-phosphate</name>
        <dbReference type="ChEBI" id="CHEBI:57792"/>
    </ligand>
</feature>
<feature type="binding site" evidence="9">
    <location>
        <position position="38"/>
    </location>
    <ligand>
        <name>NADPH</name>
        <dbReference type="ChEBI" id="CHEBI:57783"/>
    </ligand>
</feature>
<evidence type="ECO:0000259" key="10">
    <source>
        <dbReference type="Pfam" id="PF02670"/>
    </source>
</evidence>
<comment type="subunit">
    <text evidence="9">Homodimer.</text>
</comment>
<dbReference type="InterPro" id="IPR036291">
    <property type="entry name" value="NAD(P)-bd_dom_sf"/>
</dbReference>
<comment type="caution">
    <text evidence="13">The sequence shown here is derived from an EMBL/GenBank/DDBJ whole genome shotgun (WGS) entry which is preliminary data.</text>
</comment>
<feature type="binding site" evidence="9">
    <location>
        <position position="209"/>
    </location>
    <ligand>
        <name>1-deoxy-D-xylulose 5-phosphate</name>
        <dbReference type="ChEBI" id="CHEBI:57792"/>
    </ligand>
</feature>
<evidence type="ECO:0000259" key="12">
    <source>
        <dbReference type="Pfam" id="PF13288"/>
    </source>
</evidence>
<name>A0ABX9Q2R0_9GAMM</name>
<keyword evidence="5 9" id="KW-0560">Oxidoreductase</keyword>
<feature type="binding site" evidence="9">
    <location>
        <position position="37"/>
    </location>
    <ligand>
        <name>NADPH</name>
        <dbReference type="ChEBI" id="CHEBI:57783"/>
    </ligand>
</feature>
<comment type="catalytic activity">
    <reaction evidence="8">
        <text>2-C-methyl-D-erythritol 4-phosphate + NADP(+) = 1-deoxy-D-xylulose 5-phosphate + NADPH + H(+)</text>
        <dbReference type="Rhea" id="RHEA:13717"/>
        <dbReference type="ChEBI" id="CHEBI:15378"/>
        <dbReference type="ChEBI" id="CHEBI:57783"/>
        <dbReference type="ChEBI" id="CHEBI:57792"/>
        <dbReference type="ChEBI" id="CHEBI:58262"/>
        <dbReference type="ChEBI" id="CHEBI:58349"/>
        <dbReference type="EC" id="1.1.1.267"/>
    </reaction>
    <physiologicalReaction direction="right-to-left" evidence="8">
        <dbReference type="Rhea" id="RHEA:13719"/>
    </physiologicalReaction>
</comment>
<feature type="binding site" evidence="9">
    <location>
        <position position="231"/>
    </location>
    <ligand>
        <name>Mn(2+)</name>
        <dbReference type="ChEBI" id="CHEBI:29035"/>
    </ligand>
</feature>
<dbReference type="InterPro" id="IPR026877">
    <property type="entry name" value="DXPR_C"/>
</dbReference>
<dbReference type="GeneID" id="302711172"/>
<dbReference type="NCBIfam" id="NF009114">
    <property type="entry name" value="PRK12464.1"/>
    <property type="match status" value="1"/>
</dbReference>
<comment type="pathway">
    <text evidence="1 9">Isoprenoid biosynthesis; isopentenyl diphosphate biosynthesis via DXP pathway; isopentenyl diphosphate from 1-deoxy-D-xylulose 5-phosphate: step 1/6.</text>
</comment>
<keyword evidence="9" id="KW-0460">Magnesium</keyword>
<dbReference type="EC" id="1.1.1.267" evidence="9"/>
<dbReference type="InterPro" id="IPR013644">
    <property type="entry name" value="DXP_reductoisomerase_C"/>
</dbReference>
<feature type="binding site" evidence="9">
    <location>
        <position position="152"/>
    </location>
    <ligand>
        <name>Mn(2+)</name>
        <dbReference type="ChEBI" id="CHEBI:29035"/>
    </ligand>
</feature>
<feature type="domain" description="1-deoxy-D-xylulose 5-phosphate reductoisomerase C-terminal" evidence="11">
    <location>
        <begin position="146"/>
        <end position="239"/>
    </location>
</feature>
<feature type="binding site" evidence="9">
    <location>
        <position position="231"/>
    </location>
    <ligand>
        <name>1-deoxy-D-xylulose 5-phosphate</name>
        <dbReference type="ChEBI" id="CHEBI:57792"/>
    </ligand>
</feature>
<feature type="binding site" evidence="9">
    <location>
        <position position="222"/>
    </location>
    <ligand>
        <name>1-deoxy-D-xylulose 5-phosphate</name>
        <dbReference type="ChEBI" id="CHEBI:57792"/>
    </ligand>
</feature>
<dbReference type="RefSeq" id="WP_120163106.1">
    <property type="nucleotide sequence ID" value="NZ_NSDJ01000001.1"/>
</dbReference>
<keyword evidence="14" id="KW-1185">Reference proteome</keyword>
<feature type="binding site" evidence="9">
    <location>
        <position position="11"/>
    </location>
    <ligand>
        <name>NADPH</name>
        <dbReference type="ChEBI" id="CHEBI:57783"/>
    </ligand>
</feature>
<feature type="binding site" evidence="9">
    <location>
        <position position="186"/>
    </location>
    <ligand>
        <name>1-deoxy-D-xylulose 5-phosphate</name>
        <dbReference type="ChEBI" id="CHEBI:57792"/>
    </ligand>
</feature>
<evidence type="ECO:0000256" key="9">
    <source>
        <dbReference type="HAMAP-Rule" id="MF_00183"/>
    </source>
</evidence>
<keyword evidence="7 9" id="KW-0414">Isoprene biosynthesis</keyword>
<dbReference type="Gene3D" id="3.40.50.720">
    <property type="entry name" value="NAD(P)-binding Rossmann-like Domain"/>
    <property type="match status" value="1"/>
</dbReference>
<evidence type="ECO:0000313" key="13">
    <source>
        <dbReference type="EMBL" id="RKF70587.1"/>
    </source>
</evidence>
<feature type="binding site" evidence="9">
    <location>
        <position position="36"/>
    </location>
    <ligand>
        <name>NADPH</name>
        <dbReference type="ChEBI" id="CHEBI:57783"/>
    </ligand>
</feature>
<feature type="binding site" evidence="9">
    <location>
        <position position="12"/>
    </location>
    <ligand>
        <name>NADPH</name>
        <dbReference type="ChEBI" id="CHEBI:57783"/>
    </ligand>
</feature>
<evidence type="ECO:0000256" key="5">
    <source>
        <dbReference type="ARBA" id="ARBA00023002"/>
    </source>
</evidence>
<comment type="cofactor">
    <cofactor evidence="9">
        <name>Mg(2+)</name>
        <dbReference type="ChEBI" id="CHEBI:18420"/>
    </cofactor>
    <cofactor evidence="9">
        <name>Mn(2+)</name>
        <dbReference type="ChEBI" id="CHEBI:29035"/>
    </cofactor>
</comment>
<organism evidence="13 14">
    <name type="scientific">Rahnella variigena</name>
    <dbReference type="NCBI Taxonomy" id="574964"/>
    <lineage>
        <taxon>Bacteria</taxon>
        <taxon>Pseudomonadati</taxon>
        <taxon>Pseudomonadota</taxon>
        <taxon>Gammaproteobacteria</taxon>
        <taxon>Enterobacterales</taxon>
        <taxon>Yersiniaceae</taxon>
        <taxon>Rahnella</taxon>
    </lineage>
</organism>
<protein>
    <recommendedName>
        <fullName evidence="9">1-deoxy-D-xylulose 5-phosphate reductoisomerase</fullName>
        <shortName evidence="9">DXP reductoisomerase</shortName>
        <ecNumber evidence="9">1.1.1.267</ecNumber>
    </recommendedName>
    <alternativeName>
        <fullName evidence="9">1-deoxyxylulose-5-phosphate reductoisomerase</fullName>
    </alternativeName>
    <alternativeName>
        <fullName evidence="9">2-C-methyl-D-erythritol 4-phosphate synthase</fullName>
    </alternativeName>
</protein>
<feature type="binding site" evidence="9">
    <location>
        <position position="125"/>
    </location>
    <ligand>
        <name>1-deoxy-D-xylulose 5-phosphate</name>
        <dbReference type="ChEBI" id="CHEBI:57792"/>
    </ligand>
</feature>
<dbReference type="InterPro" id="IPR013512">
    <property type="entry name" value="DXP_reductoisomerase_N"/>
</dbReference>
<accession>A0ABX9Q2R0</accession>
<dbReference type="InterPro" id="IPR036169">
    <property type="entry name" value="DXPR_C_sf"/>
</dbReference>
<dbReference type="NCBIfam" id="TIGR00243">
    <property type="entry name" value="Dxr"/>
    <property type="match status" value="1"/>
</dbReference>
<evidence type="ECO:0000256" key="1">
    <source>
        <dbReference type="ARBA" id="ARBA00005094"/>
    </source>
</evidence>
<feature type="binding site" evidence="9">
    <location>
        <position position="150"/>
    </location>
    <ligand>
        <name>Mn(2+)</name>
        <dbReference type="ChEBI" id="CHEBI:29035"/>
    </ligand>
</feature>
<feature type="binding site" evidence="9">
    <location>
        <position position="126"/>
    </location>
    <ligand>
        <name>NADPH</name>
        <dbReference type="ChEBI" id="CHEBI:57783"/>
    </ligand>
</feature>
<dbReference type="Proteomes" id="UP000284853">
    <property type="component" value="Unassembled WGS sequence"/>
</dbReference>
<dbReference type="SUPFAM" id="SSF55347">
    <property type="entry name" value="Glyceraldehyde-3-phosphate dehydrogenase-like, C-terminal domain"/>
    <property type="match status" value="1"/>
</dbReference>
<dbReference type="Pfam" id="PF02670">
    <property type="entry name" value="DXP_reductoisom"/>
    <property type="match status" value="1"/>
</dbReference>
<reference evidence="13 14" key="1">
    <citation type="submission" date="2017-08" db="EMBL/GenBank/DDBJ databases">
        <title>Comparative genomics of bacteria isolated from necrotic lesions of AOD affected trees.</title>
        <authorList>
            <person name="Doonan J."/>
            <person name="Denman S."/>
            <person name="Mcdonald J.E."/>
        </authorList>
    </citation>
    <scope>NUCLEOTIDE SEQUENCE [LARGE SCALE GENOMIC DNA]</scope>
    <source>
        <strain evidence="13 14">CIP 105588</strain>
    </source>
</reference>
<feature type="binding site" evidence="9">
    <location>
        <position position="124"/>
    </location>
    <ligand>
        <name>NADPH</name>
        <dbReference type="ChEBI" id="CHEBI:57783"/>
    </ligand>
</feature>
<comment type="function">
    <text evidence="9">Catalyzes the NADPH-dependent rearrangement and reduction of 1-deoxy-D-xylulose-5-phosphate (DXP) to 2-C-methyl-D-erythritol 4-phosphate (MEP).</text>
</comment>
<dbReference type="PIRSF" id="PIRSF006205">
    <property type="entry name" value="Dxp_reductismrs"/>
    <property type="match status" value="1"/>
</dbReference>
<keyword evidence="4 9" id="KW-0521">NADP</keyword>
<dbReference type="SUPFAM" id="SSF69055">
    <property type="entry name" value="1-deoxy-D-xylulose-5-phosphate reductoisomerase, C-terminal domain"/>
    <property type="match status" value="1"/>
</dbReference>
<feature type="binding site" evidence="9">
    <location>
        <position position="152"/>
    </location>
    <ligand>
        <name>1-deoxy-D-xylulose 5-phosphate</name>
        <dbReference type="ChEBI" id="CHEBI:57792"/>
    </ligand>
</feature>
<feature type="binding site" evidence="9">
    <location>
        <position position="228"/>
    </location>
    <ligand>
        <name>1-deoxy-D-xylulose 5-phosphate</name>
        <dbReference type="ChEBI" id="CHEBI:57792"/>
    </ligand>
</feature>
<feature type="binding site" evidence="9">
    <location>
        <position position="215"/>
    </location>
    <ligand>
        <name>NADPH</name>
        <dbReference type="ChEBI" id="CHEBI:57783"/>
    </ligand>
</feature>
<feature type="domain" description="1-deoxy-D-xylulose 5-phosphate reductoisomerase N-terminal" evidence="10">
    <location>
        <begin position="4"/>
        <end position="132"/>
    </location>
</feature>
<evidence type="ECO:0000259" key="11">
    <source>
        <dbReference type="Pfam" id="PF08436"/>
    </source>
</evidence>
<keyword evidence="3 9" id="KW-0479">Metal-binding</keyword>
<dbReference type="NCBIfam" id="NF003938">
    <property type="entry name" value="PRK05447.1-1"/>
    <property type="match status" value="1"/>
</dbReference>
<evidence type="ECO:0000256" key="4">
    <source>
        <dbReference type="ARBA" id="ARBA00022857"/>
    </source>
</evidence>
<evidence type="ECO:0000256" key="6">
    <source>
        <dbReference type="ARBA" id="ARBA00023211"/>
    </source>
</evidence>
<sequence length="398" mass="42801">MKQMTILGSTGSVGTSTLSVVRSNPDDFTVKALVAGRNVDVMAQQCLEFQPAYASMADEASARALRAILAEQGCRTEVLSGQDAAIELAAIDDVDQVMSAIVGAAGLLPTLAAVRAGKQVLLANKESLVTCGRIFMDAVRQSQSQLLPIDSEHNAIFQSLPETVQTQLGFASLKEHGISRIILTGSGGPFRELPLNHFSDVTPEQACAHPNWSMGRKISVDSATMMNKGLEYIEARWLFNASAAEMEVIIHPQSVIHSMVRYCDGSVLAQLGSPDMRTPIAHAMAYPQRVKTEVEALDFCKMGAMTFGAPDYARYPCLQLAIEASNTGQAATTALNAANEISVAAFLNGELRFTDIASLNREVMEQLVSAEPDSVEEVLHIDALARARAKDKLRTFAV</sequence>
<evidence type="ECO:0000256" key="2">
    <source>
        <dbReference type="ARBA" id="ARBA00006825"/>
    </source>
</evidence>
<dbReference type="EMBL" id="NSDJ01000001">
    <property type="protein sequence ID" value="RKF70587.1"/>
    <property type="molecule type" value="Genomic_DNA"/>
</dbReference>
<feature type="binding site" evidence="9">
    <location>
        <position position="10"/>
    </location>
    <ligand>
        <name>NADPH</name>
        <dbReference type="ChEBI" id="CHEBI:57783"/>
    </ligand>
</feature>
<dbReference type="SUPFAM" id="SSF51735">
    <property type="entry name" value="NAD(P)-binding Rossmann-fold domains"/>
    <property type="match status" value="1"/>
</dbReference>
<feature type="binding site" evidence="9">
    <location>
        <position position="13"/>
    </location>
    <ligand>
        <name>NADPH</name>
        <dbReference type="ChEBI" id="CHEBI:57783"/>
    </ligand>
</feature>
<comment type="similarity">
    <text evidence="2 9">Belongs to the DXR family.</text>
</comment>
<dbReference type="PANTHER" id="PTHR30525">
    <property type="entry name" value="1-DEOXY-D-XYLULOSE 5-PHOSPHATE REDUCTOISOMERASE"/>
    <property type="match status" value="1"/>
</dbReference>
<feature type="domain" description="DXP reductoisomerase C-terminal" evidence="12">
    <location>
        <begin position="271"/>
        <end position="387"/>
    </location>
</feature>
<dbReference type="HAMAP" id="MF_00183">
    <property type="entry name" value="DXP_reductoisom"/>
    <property type="match status" value="1"/>
</dbReference>